<dbReference type="SMART" id="SM00422">
    <property type="entry name" value="HTH_MERR"/>
    <property type="match status" value="1"/>
</dbReference>
<dbReference type="InterPro" id="IPR009061">
    <property type="entry name" value="DNA-bd_dom_put_sf"/>
</dbReference>
<feature type="domain" description="HTH merR-type" evidence="2">
    <location>
        <begin position="18"/>
        <end position="88"/>
    </location>
</feature>
<dbReference type="EMBL" id="CP002364">
    <property type="protein sequence ID" value="ADW17591.1"/>
    <property type="molecule type" value="Genomic_DNA"/>
</dbReference>
<organism evidence="3 4">
    <name type="scientific">Desulfobulbus propionicus (strain ATCC 33891 / DSM 2032 / VKM B-1956 / 1pr3)</name>
    <dbReference type="NCBI Taxonomy" id="577650"/>
    <lineage>
        <taxon>Bacteria</taxon>
        <taxon>Pseudomonadati</taxon>
        <taxon>Thermodesulfobacteriota</taxon>
        <taxon>Desulfobulbia</taxon>
        <taxon>Desulfobulbales</taxon>
        <taxon>Desulfobulbaceae</taxon>
        <taxon>Desulfobulbus</taxon>
    </lineage>
</organism>
<dbReference type="GO" id="GO:0003700">
    <property type="term" value="F:DNA-binding transcription factor activity"/>
    <property type="evidence" value="ECO:0007669"/>
    <property type="project" value="InterPro"/>
</dbReference>
<dbReference type="PROSITE" id="PS50937">
    <property type="entry name" value="HTH_MERR_2"/>
    <property type="match status" value="1"/>
</dbReference>
<protein>
    <submittedName>
        <fullName evidence="3">Regulatory protein MerR</fullName>
    </submittedName>
</protein>
<dbReference type="Proteomes" id="UP000006365">
    <property type="component" value="Chromosome"/>
</dbReference>
<dbReference type="SMR" id="A0A7U4DNY8"/>
<evidence type="ECO:0000313" key="3">
    <source>
        <dbReference type="EMBL" id="ADW17591.1"/>
    </source>
</evidence>
<dbReference type="PANTHER" id="PTHR30204">
    <property type="entry name" value="REDOX-CYCLING DRUG-SENSING TRANSCRIPTIONAL ACTIVATOR SOXR"/>
    <property type="match status" value="1"/>
</dbReference>
<dbReference type="Gene3D" id="1.10.1660.10">
    <property type="match status" value="1"/>
</dbReference>
<dbReference type="CDD" id="cd04765">
    <property type="entry name" value="HTH_MlrA-like_sg2"/>
    <property type="match status" value="1"/>
</dbReference>
<dbReference type="SUPFAM" id="SSF46955">
    <property type="entry name" value="Putative DNA-binding domain"/>
    <property type="match status" value="1"/>
</dbReference>
<dbReference type="Pfam" id="PF13411">
    <property type="entry name" value="MerR_1"/>
    <property type="match status" value="1"/>
</dbReference>
<dbReference type="AlphaFoldDB" id="A0A7U4DNY8"/>
<sequence length="134" mass="15500">MNVKRSASVSAKIPDKVYFRIGEVSQLVGVDPHVLRYWETEFSLIKPFRGKSKQRLYRRQDVENLLHIKALLHEQGYTISGARRHLAQTDYSYPLQSSCIDQEPASRDTDIYPLLLLMKTELRELLTLLGPVKD</sequence>
<dbReference type="InterPro" id="IPR047057">
    <property type="entry name" value="MerR_fam"/>
</dbReference>
<accession>A0A7U4DNY8</accession>
<dbReference type="PANTHER" id="PTHR30204:SF15">
    <property type="entry name" value="BLL5018 PROTEIN"/>
    <property type="match status" value="1"/>
</dbReference>
<gene>
    <name evidence="3" type="ordered locus">Despr_1429</name>
</gene>
<dbReference type="GO" id="GO:0003677">
    <property type="term" value="F:DNA binding"/>
    <property type="evidence" value="ECO:0007669"/>
    <property type="project" value="UniProtKB-KW"/>
</dbReference>
<dbReference type="InterPro" id="IPR000551">
    <property type="entry name" value="MerR-type_HTH_dom"/>
</dbReference>
<reference evidence="3 4" key="1">
    <citation type="journal article" date="2011" name="Stand. Genomic Sci.">
        <title>Complete genome sequence of Desulfobulbus propionicus type strain (1pr3).</title>
        <authorList>
            <person name="Pagani I."/>
            <person name="Lapidus A."/>
            <person name="Nolan M."/>
            <person name="Lucas S."/>
            <person name="Hammon N."/>
            <person name="Deshpande S."/>
            <person name="Cheng J.F."/>
            <person name="Chertkov O."/>
            <person name="Davenport K."/>
            <person name="Tapia R."/>
            <person name="Han C."/>
            <person name="Goodwin L."/>
            <person name="Pitluck S."/>
            <person name="Liolios K."/>
            <person name="Mavromatis K."/>
            <person name="Ivanova N."/>
            <person name="Mikhailova N."/>
            <person name="Pati A."/>
            <person name="Chen A."/>
            <person name="Palaniappan K."/>
            <person name="Land M."/>
            <person name="Hauser L."/>
            <person name="Chang Y.J."/>
            <person name="Jeffries C.D."/>
            <person name="Detter J.C."/>
            <person name="Brambilla E."/>
            <person name="Kannan K.P."/>
            <person name="Djao O.D."/>
            <person name="Rohde M."/>
            <person name="Pukall R."/>
            <person name="Spring S."/>
            <person name="Goker M."/>
            <person name="Sikorski J."/>
            <person name="Woyke T."/>
            <person name="Bristow J."/>
            <person name="Eisen J.A."/>
            <person name="Markowitz V."/>
            <person name="Hugenholtz P."/>
            <person name="Kyrpides N.C."/>
            <person name="Klenk H.P."/>
        </authorList>
    </citation>
    <scope>NUCLEOTIDE SEQUENCE [LARGE SCALE GENOMIC DNA]</scope>
    <source>
        <strain evidence="4">ATCC 33891 / DSM 2032 / 1pr3</strain>
    </source>
</reference>
<evidence type="ECO:0000256" key="1">
    <source>
        <dbReference type="ARBA" id="ARBA00023125"/>
    </source>
</evidence>
<proteinExistence type="predicted"/>
<evidence type="ECO:0000313" key="4">
    <source>
        <dbReference type="Proteomes" id="UP000006365"/>
    </source>
</evidence>
<evidence type="ECO:0000259" key="2">
    <source>
        <dbReference type="PROSITE" id="PS50937"/>
    </source>
</evidence>
<name>A0A7U4DNY8_DESPD</name>
<dbReference type="KEGG" id="dpr:Despr_1429"/>
<keyword evidence="4" id="KW-1185">Reference proteome</keyword>
<keyword evidence="1" id="KW-0238">DNA-binding</keyword>